<dbReference type="Pfam" id="PF00717">
    <property type="entry name" value="Peptidase_S24"/>
    <property type="match status" value="1"/>
</dbReference>
<dbReference type="EMBL" id="JADRCR010000012">
    <property type="protein sequence ID" value="MBK5145570.1"/>
    <property type="molecule type" value="Genomic_DNA"/>
</dbReference>
<feature type="domain" description="Peptidase S24/S26A/S26B/S26C" evidence="1">
    <location>
        <begin position="18"/>
        <end position="132"/>
    </location>
</feature>
<dbReference type="RefSeq" id="WP_218468450.1">
    <property type="nucleotide sequence ID" value="NZ_JADRCR010000012.1"/>
</dbReference>
<evidence type="ECO:0000313" key="3">
    <source>
        <dbReference type="Proteomes" id="UP001296921"/>
    </source>
</evidence>
<dbReference type="EC" id="2.7.7.7" evidence="2"/>
<accession>A0ABS1IWF8</accession>
<dbReference type="InterPro" id="IPR039418">
    <property type="entry name" value="LexA-like"/>
</dbReference>
<dbReference type="PANTHER" id="PTHR33516:SF2">
    <property type="entry name" value="LEXA REPRESSOR-RELATED"/>
    <property type="match status" value="1"/>
</dbReference>
<dbReference type="PANTHER" id="PTHR33516">
    <property type="entry name" value="LEXA REPRESSOR"/>
    <property type="match status" value="1"/>
</dbReference>
<organism evidence="2 3">
    <name type="scientific">Limnobaculum allomyrinae</name>
    <dbReference type="NCBI Taxonomy" id="2791986"/>
    <lineage>
        <taxon>Bacteria</taxon>
        <taxon>Pseudomonadati</taxon>
        <taxon>Pseudomonadota</taxon>
        <taxon>Gammaproteobacteria</taxon>
        <taxon>Enterobacterales</taxon>
        <taxon>Budviciaceae</taxon>
        <taxon>Limnobaculum</taxon>
    </lineage>
</organism>
<dbReference type="Proteomes" id="UP001296921">
    <property type="component" value="Unassembled WGS sequence"/>
</dbReference>
<dbReference type="InterPro" id="IPR050077">
    <property type="entry name" value="LexA_repressor"/>
</dbReference>
<dbReference type="CDD" id="cd06529">
    <property type="entry name" value="S24_LexA-like"/>
    <property type="match status" value="1"/>
</dbReference>
<keyword evidence="2" id="KW-0808">Transferase</keyword>
<proteinExistence type="predicted"/>
<evidence type="ECO:0000313" key="2">
    <source>
        <dbReference type="EMBL" id="MBK5145570.1"/>
    </source>
</evidence>
<sequence>MKTEILKPKIKSSVSLPLFMESCPAGFPSPAQDYIEQSLDLNDFCIQHPSSTYFLRASGESMIEAVIMSGDLLIVDKALTPNHGDIVIAAVEGEFTVKRLCIHPVLCLQPMNPAYGTIYINADELEIFGVVVHAVHTLR</sequence>
<protein>
    <submittedName>
        <fullName evidence="2">Translesion error-prone DNA polymerase V autoproteolytic subunit</fullName>
        <ecNumber evidence="2">2.7.7.7</ecNumber>
    </submittedName>
</protein>
<keyword evidence="2" id="KW-0548">Nucleotidyltransferase</keyword>
<evidence type="ECO:0000259" key="1">
    <source>
        <dbReference type="Pfam" id="PF00717"/>
    </source>
</evidence>
<dbReference type="NCBIfam" id="NF007621">
    <property type="entry name" value="PRK10276.1"/>
    <property type="match status" value="1"/>
</dbReference>
<dbReference type="GO" id="GO:0003887">
    <property type="term" value="F:DNA-directed DNA polymerase activity"/>
    <property type="evidence" value="ECO:0007669"/>
    <property type="project" value="UniProtKB-EC"/>
</dbReference>
<gene>
    <name evidence="2" type="primary">umuD</name>
    <name evidence="2" type="ORF">I2494_17970</name>
</gene>
<comment type="caution">
    <text evidence="2">The sequence shown here is derived from an EMBL/GenBank/DDBJ whole genome shotgun (WGS) entry which is preliminary data.</text>
</comment>
<keyword evidence="3" id="KW-1185">Reference proteome</keyword>
<name>A0ABS1IWF8_9GAMM</name>
<dbReference type="InterPro" id="IPR015927">
    <property type="entry name" value="Peptidase_S24_S26A/B/C"/>
</dbReference>
<reference evidence="2 3" key="1">
    <citation type="submission" date="2020-11" db="EMBL/GenBank/DDBJ databases">
        <title>Insectihabitans protaetiae gen. nov. sp. nov. and Insectihabitans allomyrinae sp. nov., isolated from larvae of Protaetia brevitarsis seulensis and Allomyrina dichotoma, respectively.</title>
        <authorList>
            <person name="Lee S.D."/>
            <person name="Byeon Y.-S."/>
            <person name="Kim S.-M."/>
            <person name="Yang H.L."/>
            <person name="Kim I.S."/>
        </authorList>
    </citation>
    <scope>NUCLEOTIDE SEQUENCE [LARGE SCALE GENOMIC DNA]</scope>
    <source>
        <strain evidence="2 3">BWR-B9</strain>
    </source>
</reference>